<dbReference type="RefSeq" id="WP_188318922.1">
    <property type="nucleotide sequence ID" value="NZ_JBHUFA010000015.1"/>
</dbReference>
<gene>
    <name evidence="2" type="ORF">ACFSC7_17290</name>
</gene>
<protein>
    <submittedName>
        <fullName evidence="2">ATP-binding protein</fullName>
    </submittedName>
</protein>
<feature type="domain" description="Histidine kinase/HSP90-like ATPase" evidence="1">
    <location>
        <begin position="56"/>
        <end position="184"/>
    </location>
</feature>
<dbReference type="Proteomes" id="UP001597327">
    <property type="component" value="Unassembled WGS sequence"/>
</dbReference>
<dbReference type="CDD" id="cd16936">
    <property type="entry name" value="HATPase_RsbW-like"/>
    <property type="match status" value="1"/>
</dbReference>
<dbReference type="GO" id="GO:0005524">
    <property type="term" value="F:ATP binding"/>
    <property type="evidence" value="ECO:0007669"/>
    <property type="project" value="UniProtKB-KW"/>
</dbReference>
<evidence type="ECO:0000313" key="2">
    <source>
        <dbReference type="EMBL" id="MFD1697274.1"/>
    </source>
</evidence>
<evidence type="ECO:0000313" key="3">
    <source>
        <dbReference type="Proteomes" id="UP001597327"/>
    </source>
</evidence>
<evidence type="ECO:0000259" key="1">
    <source>
        <dbReference type="Pfam" id="PF13581"/>
    </source>
</evidence>
<dbReference type="Pfam" id="PF13581">
    <property type="entry name" value="HATPase_c_2"/>
    <property type="match status" value="1"/>
</dbReference>
<keyword evidence="3" id="KW-1185">Reference proteome</keyword>
<organism evidence="2 3">
    <name type="scientific">Roseibium aestuarii</name>
    <dbReference type="NCBI Taxonomy" id="2600299"/>
    <lineage>
        <taxon>Bacteria</taxon>
        <taxon>Pseudomonadati</taxon>
        <taxon>Pseudomonadota</taxon>
        <taxon>Alphaproteobacteria</taxon>
        <taxon>Hyphomicrobiales</taxon>
        <taxon>Stappiaceae</taxon>
        <taxon>Roseibium</taxon>
    </lineage>
</organism>
<dbReference type="Gene3D" id="3.30.565.10">
    <property type="entry name" value="Histidine kinase-like ATPase, C-terminal domain"/>
    <property type="match status" value="1"/>
</dbReference>
<dbReference type="SUPFAM" id="SSF55874">
    <property type="entry name" value="ATPase domain of HSP90 chaperone/DNA topoisomerase II/histidine kinase"/>
    <property type="match status" value="1"/>
</dbReference>
<dbReference type="EMBL" id="JBHUFA010000015">
    <property type="protein sequence ID" value="MFD1697274.1"/>
    <property type="molecule type" value="Genomic_DNA"/>
</dbReference>
<reference evidence="3" key="1">
    <citation type="journal article" date="2019" name="Int. J. Syst. Evol. Microbiol.">
        <title>The Global Catalogue of Microorganisms (GCM) 10K type strain sequencing project: providing services to taxonomists for standard genome sequencing and annotation.</title>
        <authorList>
            <consortium name="The Broad Institute Genomics Platform"/>
            <consortium name="The Broad Institute Genome Sequencing Center for Infectious Disease"/>
            <person name="Wu L."/>
            <person name="Ma J."/>
        </authorList>
    </citation>
    <scope>NUCLEOTIDE SEQUENCE [LARGE SCALE GENOMIC DNA]</scope>
    <source>
        <strain evidence="3">JCM 3369</strain>
    </source>
</reference>
<name>A0ABW4JZX7_9HYPH</name>
<comment type="caution">
    <text evidence="2">The sequence shown here is derived from an EMBL/GenBank/DDBJ whole genome shotgun (WGS) entry which is preliminary data.</text>
</comment>
<keyword evidence="2" id="KW-0547">Nucleotide-binding</keyword>
<accession>A0ABW4JZX7</accession>
<keyword evidence="2" id="KW-0067">ATP-binding</keyword>
<dbReference type="InterPro" id="IPR003594">
    <property type="entry name" value="HATPase_dom"/>
</dbReference>
<proteinExistence type="predicted"/>
<sequence>MADLAGSPNVFPPLLTPEVAVPAPRIWSDEELRSRLATAPDHFSLNLRTMEEAVVAAEVLSHRFAAPETAEMGLWELLANAIEHGNLGITYEEKTVLLGRDGLHAEVAQRLRLPVFRDRRATLTFTELPNRFEVLVADQGDGFDFARYSKRDIASRKPHGRGIAIARDIAFDTLTYRGTGSEVLAISWKPGCEPDGWVI</sequence>
<dbReference type="InterPro" id="IPR036890">
    <property type="entry name" value="HATPase_C_sf"/>
</dbReference>